<name>A0ABZ2TLF3_9BACT</name>
<dbReference type="EMBL" id="CP088155">
    <property type="protein sequence ID" value="WYM97139.1"/>
    <property type="molecule type" value="Genomic_DNA"/>
</dbReference>
<evidence type="ECO:0000256" key="1">
    <source>
        <dbReference type="SAM" id="Phobius"/>
    </source>
</evidence>
<protein>
    <recommendedName>
        <fullName evidence="4">Transmembrane protein</fullName>
    </recommendedName>
</protein>
<sequence>MNNKNNKYDEIDKNSLLKEKVIRETFFDDFLDKEIDIKDYKKNKKIFQITIFKQQYLEIQWIITKKDANLYKINIYSNAENKDSEISLKIPSKNENENKTKTNEININNINEERIITKFSRNYIEISKDYSVDNDNYNFERYLIQLIYLFSCQAKLIEFNNKLSKIKNKKYQIDNLYQKIVNFYWDKINRKIIYPLSKYHYYYREILEYIDLENQANSLLNRAKNIYDQNNNDKNKKFTRVIKTWSVMITLINLAGMIISILISLNIIKI</sequence>
<evidence type="ECO:0000313" key="3">
    <source>
        <dbReference type="Proteomes" id="UP001622612"/>
    </source>
</evidence>
<organism evidence="2 3">
    <name type="scientific">Metamycoplasma faucium</name>
    <dbReference type="NCBI Taxonomy" id="56142"/>
    <lineage>
        <taxon>Bacteria</taxon>
        <taxon>Bacillati</taxon>
        <taxon>Mycoplasmatota</taxon>
        <taxon>Mycoplasmoidales</taxon>
        <taxon>Metamycoplasmataceae</taxon>
        <taxon>Metamycoplasma</taxon>
    </lineage>
</organism>
<proteinExistence type="predicted"/>
<evidence type="ECO:0000313" key="2">
    <source>
        <dbReference type="EMBL" id="WYM97139.1"/>
    </source>
</evidence>
<keyword evidence="1" id="KW-0812">Transmembrane</keyword>
<reference evidence="2" key="1">
    <citation type="submission" date="2021-11" db="EMBL/GenBank/DDBJ databases">
        <title>The first genome sequence of unculturable Mycoplasma faucium obtained by de novo assembly of metagenomic reads.</title>
        <authorList>
            <person name="Sabat A.J."/>
            <person name="Bathoorn E."/>
            <person name="Akkerboom V."/>
            <person name="Friedrich A.W."/>
        </authorList>
    </citation>
    <scope>NUCLEOTIDE SEQUENCE [LARGE SCALE GENOMIC DNA]</scope>
    <source>
        <strain evidence="2">UMCG-MFM1</strain>
    </source>
</reference>
<keyword evidence="3" id="KW-1185">Reference proteome</keyword>
<feature type="transmembrane region" description="Helical" evidence="1">
    <location>
        <begin position="245"/>
        <end position="268"/>
    </location>
</feature>
<dbReference type="Proteomes" id="UP001622612">
    <property type="component" value="Chromosome"/>
</dbReference>
<dbReference type="RefSeq" id="WP_405311412.1">
    <property type="nucleotide sequence ID" value="NZ_CP088155.1"/>
</dbReference>
<accession>A0ABZ2TLF3</accession>
<keyword evidence="1" id="KW-0472">Membrane</keyword>
<evidence type="ECO:0008006" key="4">
    <source>
        <dbReference type="Google" id="ProtNLM"/>
    </source>
</evidence>
<keyword evidence="1" id="KW-1133">Transmembrane helix</keyword>
<gene>
    <name evidence="2" type="ORF">LQ356_02975</name>
</gene>